<keyword evidence="3" id="KW-0456">Lyase</keyword>
<keyword evidence="2" id="KW-0547">Nucleotide-binding</keyword>
<dbReference type="Pfam" id="PF07701">
    <property type="entry name" value="HNOBA"/>
    <property type="match status" value="1"/>
</dbReference>
<proteinExistence type="predicted"/>
<dbReference type="GO" id="GO:0004383">
    <property type="term" value="F:guanylate cyclase activity"/>
    <property type="evidence" value="ECO:0007669"/>
    <property type="project" value="UniProtKB-EC"/>
</dbReference>
<dbReference type="GO" id="GO:0004016">
    <property type="term" value="F:adenylate cyclase activity"/>
    <property type="evidence" value="ECO:0007669"/>
    <property type="project" value="TreeGrafter"/>
</dbReference>
<evidence type="ECO:0000313" key="8">
    <source>
        <dbReference type="Proteomes" id="UP000472268"/>
    </source>
</evidence>
<protein>
    <recommendedName>
        <fullName evidence="1">guanylate cyclase</fullName>
        <ecNumber evidence="1">4.6.1.2</ecNumber>
    </recommendedName>
</protein>
<dbReference type="AlphaFoldDB" id="A0A673UY06"/>
<name>A0A673UY06_SURSU</name>
<reference evidence="7" key="1">
    <citation type="submission" date="2025-08" db="UniProtKB">
        <authorList>
            <consortium name="Ensembl"/>
        </authorList>
    </citation>
    <scope>IDENTIFICATION</scope>
</reference>
<dbReference type="Proteomes" id="UP000472268">
    <property type="component" value="Unplaced"/>
</dbReference>
<dbReference type="EC" id="4.6.1.2" evidence="1"/>
<dbReference type="InterPro" id="IPR050401">
    <property type="entry name" value="Cyclic_nucleotide_synthase"/>
</dbReference>
<dbReference type="Ensembl" id="ENSSSUT00005034587.1">
    <property type="protein sequence ID" value="ENSSSUP00005030308.1"/>
    <property type="gene ID" value="ENSSSUG00005019558.1"/>
</dbReference>
<keyword evidence="8" id="KW-1185">Reference proteome</keyword>
<evidence type="ECO:0000259" key="6">
    <source>
        <dbReference type="Pfam" id="PF07701"/>
    </source>
</evidence>
<feature type="coiled-coil region" evidence="5">
    <location>
        <begin position="34"/>
        <end position="65"/>
    </location>
</feature>
<dbReference type="OMA" id="HHDVYKM"/>
<sequence>MKQCLVEAAEQGPTFYEIFNQFKTFNKGKKTNMIDSMLQMLEQYSNNLEDLIQEGTEELEIEKQKTEKLLSQMLPPSVVESLKKGCMVGAEGFDLVTIESIEVVDLLNDLYTFFDAIIGSHDVYKMLLSRDLYIPDRKVL</sequence>
<dbReference type="Gene3D" id="6.10.250.780">
    <property type="match status" value="1"/>
</dbReference>
<dbReference type="GO" id="GO:0007168">
    <property type="term" value="P:receptor guanylyl cyclase signaling pathway"/>
    <property type="evidence" value="ECO:0007669"/>
    <property type="project" value="TreeGrafter"/>
</dbReference>
<feature type="domain" description="Haem NO binding associated" evidence="6">
    <location>
        <begin position="36"/>
        <end position="82"/>
    </location>
</feature>
<evidence type="ECO:0000313" key="7">
    <source>
        <dbReference type="Ensembl" id="ENSSSUP00005030308.1"/>
    </source>
</evidence>
<dbReference type="PANTHER" id="PTHR11920">
    <property type="entry name" value="GUANYLYL CYCLASE"/>
    <property type="match status" value="1"/>
</dbReference>
<dbReference type="InterPro" id="IPR011645">
    <property type="entry name" value="HNOB_dom_associated"/>
</dbReference>
<keyword evidence="4" id="KW-0141">cGMP biosynthesis</keyword>
<accession>A0A673UY06</accession>
<dbReference type="GO" id="GO:0005886">
    <property type="term" value="C:plasma membrane"/>
    <property type="evidence" value="ECO:0007669"/>
    <property type="project" value="TreeGrafter"/>
</dbReference>
<evidence type="ECO:0000256" key="3">
    <source>
        <dbReference type="ARBA" id="ARBA00023239"/>
    </source>
</evidence>
<reference evidence="7" key="2">
    <citation type="submission" date="2025-09" db="UniProtKB">
        <authorList>
            <consortium name="Ensembl"/>
        </authorList>
    </citation>
    <scope>IDENTIFICATION</scope>
</reference>
<organism evidence="7 8">
    <name type="scientific">Suricata suricatta</name>
    <name type="common">Meerkat</name>
    <dbReference type="NCBI Taxonomy" id="37032"/>
    <lineage>
        <taxon>Eukaryota</taxon>
        <taxon>Metazoa</taxon>
        <taxon>Chordata</taxon>
        <taxon>Craniata</taxon>
        <taxon>Vertebrata</taxon>
        <taxon>Euteleostomi</taxon>
        <taxon>Mammalia</taxon>
        <taxon>Eutheria</taxon>
        <taxon>Laurasiatheria</taxon>
        <taxon>Carnivora</taxon>
        <taxon>Feliformia</taxon>
        <taxon>Herpestidae</taxon>
        <taxon>Suricata</taxon>
    </lineage>
</organism>
<evidence type="ECO:0000256" key="4">
    <source>
        <dbReference type="ARBA" id="ARBA00023293"/>
    </source>
</evidence>
<dbReference type="GO" id="GO:0000166">
    <property type="term" value="F:nucleotide binding"/>
    <property type="evidence" value="ECO:0007669"/>
    <property type="project" value="UniProtKB-KW"/>
</dbReference>
<evidence type="ECO:0000256" key="5">
    <source>
        <dbReference type="SAM" id="Coils"/>
    </source>
</evidence>
<dbReference type="GO" id="GO:0001653">
    <property type="term" value="F:peptide receptor activity"/>
    <property type="evidence" value="ECO:0007669"/>
    <property type="project" value="TreeGrafter"/>
</dbReference>
<evidence type="ECO:0000256" key="2">
    <source>
        <dbReference type="ARBA" id="ARBA00022741"/>
    </source>
</evidence>
<dbReference type="PANTHER" id="PTHR11920:SF349">
    <property type="entry name" value="RETINAL GUANYLYL CYCLASE 2"/>
    <property type="match status" value="1"/>
</dbReference>
<evidence type="ECO:0000256" key="1">
    <source>
        <dbReference type="ARBA" id="ARBA00012202"/>
    </source>
</evidence>
<keyword evidence="5" id="KW-0175">Coiled coil</keyword>